<accession>A0ABD0TSF1</accession>
<dbReference type="PROSITE" id="PS50878">
    <property type="entry name" value="RT_POL"/>
    <property type="match status" value="1"/>
</dbReference>
<evidence type="ECO:0000313" key="2">
    <source>
        <dbReference type="EMBL" id="KAL0852283.1"/>
    </source>
</evidence>
<dbReference type="EMBL" id="JBEDNZ010000001">
    <property type="protein sequence ID" value="KAL0852283.1"/>
    <property type="molecule type" value="Genomic_DNA"/>
</dbReference>
<dbReference type="GO" id="GO:0071897">
    <property type="term" value="P:DNA biosynthetic process"/>
    <property type="evidence" value="ECO:0007669"/>
    <property type="project" value="UniProtKB-ARBA"/>
</dbReference>
<dbReference type="InterPro" id="IPR043502">
    <property type="entry name" value="DNA/RNA_pol_sf"/>
</dbReference>
<reference evidence="2 3" key="1">
    <citation type="submission" date="2024-06" db="EMBL/GenBank/DDBJ databases">
        <title>A chromosome-level genome assembly of beet webworm, Loxostege sticticalis.</title>
        <authorList>
            <person name="Zhang Y."/>
        </authorList>
    </citation>
    <scope>NUCLEOTIDE SEQUENCE [LARGE SCALE GENOMIC DNA]</scope>
    <source>
        <strain evidence="2">AQ028</strain>
        <tissue evidence="2">Male pupae</tissue>
    </source>
</reference>
<name>A0ABD0TSF1_LOXSC</name>
<dbReference type="Gene3D" id="3.30.70.270">
    <property type="match status" value="1"/>
</dbReference>
<sequence>MVGPTVQDDIFSILARFREHNYILTGDIEKMYRQILIHPSQRHLQIILWRENMHEPMKYLQLNTVTYGTSSAPFLSTRCLIQLALECQDPVIKQVMLHDFYVDDLNTGHSDESSLKYIYEQVTERLNSAGFNLRKIKSNSMELLNFISNETNSEKEQEKLKLSTATNILGIEWDPNIDCILMSVSKCPNSNDIENFTKRTILSISSSIFDPLGLLSVCTITCKIILQSLWTQNVGWDDKIPHTISEMWQKFIAKLACLKKLTIPRHAMCANPIVIELHVFSDASLKAYAACVYVLSRDALGNTTVRLLCAKSKVAPLKATTTPRLELCGALLASRLCDKVCKTLRCSISEKHFWCDSKIVLGWLSLPSNKLGTFVSHRVAEVNELCCNARWMYVPSSCNPADLASRGVYPDEVQSLSLWWEGPAFLTLSVEHWPTRQGGDTQTSLPEIRTHVVKCDSANTKNSVIEFEKHSSFLKLRRIMAYVCRFIHNCKSKNVDDRNYNDLNADELKTSELKLARLAQIECLSNHKNNNYKDLPSLYNLSPVMDETGLIRVGGRIDNSDYLLDKKHPIVIDGKHHYSTLIFQYYQAYACGSTVATFSR</sequence>
<dbReference type="PANTHER" id="PTHR47331">
    <property type="entry name" value="PHD-TYPE DOMAIN-CONTAINING PROTEIN"/>
    <property type="match status" value="1"/>
</dbReference>
<dbReference type="InterPro" id="IPR008042">
    <property type="entry name" value="Retrotrans_Pao"/>
</dbReference>
<proteinExistence type="predicted"/>
<organism evidence="2 3">
    <name type="scientific">Loxostege sticticalis</name>
    <name type="common">Beet webworm moth</name>
    <dbReference type="NCBI Taxonomy" id="481309"/>
    <lineage>
        <taxon>Eukaryota</taxon>
        <taxon>Metazoa</taxon>
        <taxon>Ecdysozoa</taxon>
        <taxon>Arthropoda</taxon>
        <taxon>Hexapoda</taxon>
        <taxon>Insecta</taxon>
        <taxon>Pterygota</taxon>
        <taxon>Neoptera</taxon>
        <taxon>Endopterygota</taxon>
        <taxon>Lepidoptera</taxon>
        <taxon>Glossata</taxon>
        <taxon>Ditrysia</taxon>
        <taxon>Pyraloidea</taxon>
        <taxon>Crambidae</taxon>
        <taxon>Pyraustinae</taxon>
        <taxon>Loxostege</taxon>
    </lineage>
</organism>
<feature type="domain" description="Reverse transcriptase" evidence="1">
    <location>
        <begin position="1"/>
        <end position="151"/>
    </location>
</feature>
<gene>
    <name evidence="2" type="ORF">ABMA28_000491</name>
</gene>
<dbReference type="InterPro" id="IPR043128">
    <property type="entry name" value="Rev_trsase/Diguanyl_cyclase"/>
</dbReference>
<dbReference type="InterPro" id="IPR000477">
    <property type="entry name" value="RT_dom"/>
</dbReference>
<dbReference type="Proteomes" id="UP001549921">
    <property type="component" value="Unassembled WGS sequence"/>
</dbReference>
<dbReference type="Gene3D" id="3.10.10.10">
    <property type="entry name" value="HIV Type 1 Reverse Transcriptase, subunit A, domain 1"/>
    <property type="match status" value="1"/>
</dbReference>
<evidence type="ECO:0000313" key="3">
    <source>
        <dbReference type="Proteomes" id="UP001549921"/>
    </source>
</evidence>
<dbReference type="AlphaFoldDB" id="A0ABD0TSF1"/>
<dbReference type="SUPFAM" id="SSF56672">
    <property type="entry name" value="DNA/RNA polymerases"/>
    <property type="match status" value="1"/>
</dbReference>
<dbReference type="Pfam" id="PF00078">
    <property type="entry name" value="RVT_1"/>
    <property type="match status" value="1"/>
</dbReference>
<dbReference type="Pfam" id="PF05380">
    <property type="entry name" value="Peptidase_A17"/>
    <property type="match status" value="1"/>
</dbReference>
<dbReference type="PANTHER" id="PTHR47331:SF4">
    <property type="entry name" value="PEPTIDASE S1 DOMAIN-CONTAINING PROTEIN"/>
    <property type="match status" value="1"/>
</dbReference>
<comment type="caution">
    <text evidence="2">The sequence shown here is derived from an EMBL/GenBank/DDBJ whole genome shotgun (WGS) entry which is preliminary data.</text>
</comment>
<evidence type="ECO:0000259" key="1">
    <source>
        <dbReference type="PROSITE" id="PS50878"/>
    </source>
</evidence>
<protein>
    <recommendedName>
        <fullName evidence="1">Reverse transcriptase domain-containing protein</fullName>
    </recommendedName>
</protein>